<dbReference type="AlphaFoldDB" id="A0A937IGB8"/>
<dbReference type="EMBL" id="JADHQD010000010">
    <property type="protein sequence ID" value="MBL6818252.1"/>
    <property type="molecule type" value="Genomic_DNA"/>
</dbReference>
<dbReference type="PANTHER" id="PTHR23135">
    <property type="entry name" value="MUR LIGASE FAMILY MEMBER"/>
    <property type="match status" value="1"/>
</dbReference>
<dbReference type="Proteomes" id="UP000711391">
    <property type="component" value="Unassembled WGS sequence"/>
</dbReference>
<dbReference type="SUPFAM" id="SSF53244">
    <property type="entry name" value="MurD-like peptide ligases, peptide-binding domain"/>
    <property type="match status" value="1"/>
</dbReference>
<dbReference type="Gene3D" id="3.90.190.20">
    <property type="entry name" value="Mur ligase, C-terminal domain"/>
    <property type="match status" value="1"/>
</dbReference>
<evidence type="ECO:0000313" key="2">
    <source>
        <dbReference type="EMBL" id="MBL6818252.1"/>
    </source>
</evidence>
<feature type="non-terminal residue" evidence="2">
    <location>
        <position position="1"/>
    </location>
</feature>
<name>A0A937IGB8_9GAMM</name>
<dbReference type="InterPro" id="IPR004101">
    <property type="entry name" value="Mur_ligase_C"/>
</dbReference>
<evidence type="ECO:0000259" key="1">
    <source>
        <dbReference type="Pfam" id="PF02875"/>
    </source>
</evidence>
<protein>
    <submittedName>
        <fullName evidence="2">UDP-N-acetylmuramoylalanyl-D-glutamate--2, 6-diaminopimelate ligase</fullName>
    </submittedName>
</protein>
<organism evidence="2 3">
    <name type="scientific">SAR86 cluster bacterium</name>
    <dbReference type="NCBI Taxonomy" id="2030880"/>
    <lineage>
        <taxon>Bacteria</taxon>
        <taxon>Pseudomonadati</taxon>
        <taxon>Pseudomonadota</taxon>
        <taxon>Gammaproteobacteria</taxon>
        <taxon>SAR86 cluster</taxon>
    </lineage>
</organism>
<reference evidence="2" key="1">
    <citation type="submission" date="2020-10" db="EMBL/GenBank/DDBJ databases">
        <title>Microbiome of the Black Sea water column analyzed by genome centric metagenomics.</title>
        <authorList>
            <person name="Cabello-Yeves P.J."/>
            <person name="Callieri C."/>
            <person name="Picazo A."/>
            <person name="Mehrshad M."/>
            <person name="Haro-Moreno J.M."/>
            <person name="Roda-Garcia J."/>
            <person name="Dzembekova N."/>
            <person name="Slabakova V."/>
            <person name="Slabakova N."/>
            <person name="Moncheva S."/>
            <person name="Rodriguez-Valera F."/>
        </authorList>
    </citation>
    <scope>NUCLEOTIDE SEQUENCE</scope>
    <source>
        <strain evidence="2">BS307-5m-G50</strain>
    </source>
</reference>
<comment type="caution">
    <text evidence="2">The sequence shown here is derived from an EMBL/GenBank/DDBJ whole genome shotgun (WGS) entry which is preliminary data.</text>
</comment>
<evidence type="ECO:0000313" key="3">
    <source>
        <dbReference type="Proteomes" id="UP000711391"/>
    </source>
</evidence>
<dbReference type="Pfam" id="PF02875">
    <property type="entry name" value="Mur_ligase_C"/>
    <property type="match status" value="1"/>
</dbReference>
<sequence>STGLSSFKLDSVNNLDFLTLPKGRSDLIDNIEANIIIDYAHNADGFEFFLSSIKDYFRNLVVVFGCGGDRDRSKRSKMLMSAFKFSNDIIFTSDNSRNERFEDILSDALDGSVNRDDITIIENRKEAIIYGSSIIKENDCLVILGKGHEETQEIKGNVMHFSDYEVVDEIYNRFE</sequence>
<proteinExistence type="predicted"/>
<keyword evidence="2" id="KW-0436">Ligase</keyword>
<dbReference type="PANTHER" id="PTHR23135:SF4">
    <property type="entry name" value="UDP-N-ACETYLMURAMOYL-L-ALANYL-D-GLUTAMATE--2,6-DIAMINOPIMELATE LIGASE MURE HOMOLOG, CHLOROPLASTIC"/>
    <property type="match status" value="1"/>
</dbReference>
<feature type="domain" description="Mur ligase C-terminal" evidence="1">
    <location>
        <begin position="23"/>
        <end position="147"/>
    </location>
</feature>
<dbReference type="GO" id="GO:0016881">
    <property type="term" value="F:acid-amino acid ligase activity"/>
    <property type="evidence" value="ECO:0007669"/>
    <property type="project" value="InterPro"/>
</dbReference>
<accession>A0A937IGB8</accession>
<gene>
    <name evidence="2" type="ORF">ISQ64_02475</name>
</gene>
<dbReference type="InterPro" id="IPR036615">
    <property type="entry name" value="Mur_ligase_C_dom_sf"/>
</dbReference>